<keyword evidence="1" id="KW-0812">Transmembrane</keyword>
<keyword evidence="1" id="KW-1133">Transmembrane helix</keyword>
<evidence type="ECO:0000259" key="3">
    <source>
        <dbReference type="Pfam" id="PF14344"/>
    </source>
</evidence>
<organism evidence="4 5">
    <name type="scientific">Ectobacillus antri</name>
    <dbReference type="NCBI Taxonomy" id="2486280"/>
    <lineage>
        <taxon>Bacteria</taxon>
        <taxon>Bacillati</taxon>
        <taxon>Bacillota</taxon>
        <taxon>Bacilli</taxon>
        <taxon>Bacillales</taxon>
        <taxon>Bacillaceae</taxon>
        <taxon>Ectobacillus</taxon>
    </lineage>
</organism>
<reference evidence="4 5" key="1">
    <citation type="submission" date="2023-04" db="EMBL/GenBank/DDBJ databases">
        <title>Ectobacillus antri isolated from activated sludge.</title>
        <authorList>
            <person name="Yan P."/>
            <person name="Liu X."/>
        </authorList>
    </citation>
    <scope>NUCLEOTIDE SEQUENCE [LARGE SCALE GENOMIC DNA]</scope>
    <source>
        <strain evidence="4 5">C18H</strain>
    </source>
</reference>
<dbReference type="EMBL" id="JARULN010000012">
    <property type="protein sequence ID" value="MDG5754730.1"/>
    <property type="molecule type" value="Genomic_DNA"/>
</dbReference>
<dbReference type="Proteomes" id="UP001218246">
    <property type="component" value="Unassembled WGS sequence"/>
</dbReference>
<evidence type="ECO:0000256" key="2">
    <source>
        <dbReference type="SAM" id="SignalP"/>
    </source>
</evidence>
<dbReference type="InterPro" id="IPR025510">
    <property type="entry name" value="DUF4397"/>
</dbReference>
<accession>A0ABT6H7T6</accession>
<gene>
    <name evidence="4" type="ORF">P6P90_12200</name>
</gene>
<dbReference type="RefSeq" id="WP_124565668.1">
    <property type="nucleotide sequence ID" value="NZ_JARRRY010000012.1"/>
</dbReference>
<sequence>MKKIWSLLVSVMMLALFTGQALAGSSQAMVRIVHASPDAPAVDVVVDGKTAVQGAKFKDATDYLKLAPGSHKVEIYAAGTVAQGKPVISQNLSVEAGKSYTVAAINKLADLELLVINDETMTTPGKAKVRVGHLSPDAPAVDVAVKDGAVLFPNASFKAVTDFKEVDPATLDLEVRAAGTNNAVLSLPSTTLKANTLYTVLAVGLLNGTPALDVIVLTNTAAPNMPKTGLGGMDTMKNVAAIAAAGAVFFLFRKAKKTSK</sequence>
<feature type="transmembrane region" description="Helical" evidence="1">
    <location>
        <begin position="235"/>
        <end position="252"/>
    </location>
</feature>
<keyword evidence="2" id="KW-0732">Signal</keyword>
<feature type="chain" id="PRO_5046862780" evidence="2">
    <location>
        <begin position="24"/>
        <end position="260"/>
    </location>
</feature>
<feature type="domain" description="DUF4397" evidence="3">
    <location>
        <begin position="28"/>
        <end position="144"/>
    </location>
</feature>
<feature type="signal peptide" evidence="2">
    <location>
        <begin position="1"/>
        <end position="23"/>
    </location>
</feature>
<keyword evidence="1" id="KW-0472">Membrane</keyword>
<evidence type="ECO:0000313" key="5">
    <source>
        <dbReference type="Proteomes" id="UP001218246"/>
    </source>
</evidence>
<name>A0ABT6H7T6_9BACI</name>
<proteinExistence type="predicted"/>
<evidence type="ECO:0000256" key="1">
    <source>
        <dbReference type="SAM" id="Phobius"/>
    </source>
</evidence>
<evidence type="ECO:0000313" key="4">
    <source>
        <dbReference type="EMBL" id="MDG5754730.1"/>
    </source>
</evidence>
<comment type="caution">
    <text evidence="4">The sequence shown here is derived from an EMBL/GenBank/DDBJ whole genome shotgun (WGS) entry which is preliminary data.</text>
</comment>
<keyword evidence="5" id="KW-1185">Reference proteome</keyword>
<protein>
    <submittedName>
        <fullName evidence="4">DUF4397 domain-containing protein</fullName>
    </submittedName>
</protein>
<dbReference type="Pfam" id="PF14344">
    <property type="entry name" value="DUF4397"/>
    <property type="match status" value="1"/>
</dbReference>